<name>A0AAE3IA86_9EURY</name>
<dbReference type="EMBL" id="JAOPKC010000008">
    <property type="protein sequence ID" value="MCU4718218.1"/>
    <property type="molecule type" value="Genomic_DNA"/>
</dbReference>
<dbReference type="Proteomes" id="UP001209746">
    <property type="component" value="Unassembled WGS sequence"/>
</dbReference>
<reference evidence="2" key="1">
    <citation type="submission" date="2023-02" db="EMBL/GenBank/DDBJ databases">
        <title>Enrichment on poylsaccharides allowed isolation of novel metabolic and taxonomic groups of Haloarchaea.</title>
        <authorList>
            <person name="Sorokin D.Y."/>
            <person name="Elcheninov A.G."/>
            <person name="Khizhniak T.V."/>
            <person name="Kolganova T.V."/>
            <person name="Kublanov I.V."/>
        </authorList>
    </citation>
    <scope>NUCLEOTIDE SEQUENCE</scope>
    <source>
        <strain evidence="1 3">HArc-curdl5-1</strain>
        <strain evidence="2">HArc-curdl7</strain>
    </source>
</reference>
<evidence type="ECO:0000313" key="4">
    <source>
        <dbReference type="Proteomes" id="UP001209746"/>
    </source>
</evidence>
<comment type="caution">
    <text evidence="2">The sequence shown here is derived from an EMBL/GenBank/DDBJ whole genome shotgun (WGS) entry which is preliminary data.</text>
</comment>
<dbReference type="EMBL" id="JAOPKD010000003">
    <property type="protein sequence ID" value="MCU4726341.1"/>
    <property type="molecule type" value="Genomic_DNA"/>
</dbReference>
<organism evidence="2 4">
    <name type="scientific">Halapricum hydrolyticum</name>
    <dbReference type="NCBI Taxonomy" id="2979991"/>
    <lineage>
        <taxon>Archaea</taxon>
        <taxon>Methanobacteriati</taxon>
        <taxon>Methanobacteriota</taxon>
        <taxon>Stenosarchaea group</taxon>
        <taxon>Halobacteria</taxon>
        <taxon>Halobacteriales</taxon>
        <taxon>Haloarculaceae</taxon>
        <taxon>Halapricum</taxon>
    </lineage>
</organism>
<dbReference type="Proteomes" id="UP001208186">
    <property type="component" value="Unassembled WGS sequence"/>
</dbReference>
<evidence type="ECO:0000313" key="2">
    <source>
        <dbReference type="EMBL" id="MCU4726341.1"/>
    </source>
</evidence>
<dbReference type="RefSeq" id="WP_315908977.1">
    <property type="nucleotide sequence ID" value="NZ_JAOPKC010000008.1"/>
</dbReference>
<keyword evidence="3" id="KW-1185">Reference proteome</keyword>
<dbReference type="AlphaFoldDB" id="A0AAE3IA86"/>
<evidence type="ECO:0000313" key="1">
    <source>
        <dbReference type="EMBL" id="MCU4718218.1"/>
    </source>
</evidence>
<sequence length="404" mass="44019">MSNDESTGNHGYNTPAKGTKDWGRLLNENFSLLDRGVEIRDAAANRNDYEPKNGAKFLAIDTKTVYLGDGSEWREFATFGSGGDDTAGNEVFASEYDGATLDERIDAALADLPNGQGRVRVGPNPDGTVWQWSAWTVDPTAYSGVHIDIDRNVRIEYQGDGVAITVDPAGDLRSQDTFGHRFTLEGGIWENTGNTTGWFRGIDVNRAVVHPAHVSGLTNDAGDCFGIQLRNNAYWSEDVDVDGKYVDVDVGVDLVPASMTGGSGTDSFHDCRFFGTFTGVQNYGFRWEGEPFDVVCGATVILAGEEATAHYLNGNFQDAVFQGSDSESINPTDTQSSFELGPDYYHGPLLLNHTDHRGVDSASDIAALFGIEVQGQQLRIKNLNRPETAFTMYRDGTVDFTSNE</sequence>
<accession>A0AAE3IA86</accession>
<evidence type="ECO:0000313" key="3">
    <source>
        <dbReference type="Proteomes" id="UP001208186"/>
    </source>
</evidence>
<gene>
    <name evidence="2" type="ORF">OB914_05075</name>
    <name evidence="1" type="ORF">OB916_09100</name>
</gene>
<protein>
    <submittedName>
        <fullName evidence="2">Uncharacterized protein</fullName>
    </submittedName>
</protein>
<proteinExistence type="predicted"/>